<name>A0ABD1TQ65_9LAMI</name>
<comment type="caution">
    <text evidence="2">The sequence shown here is derived from an EMBL/GenBank/DDBJ whole genome shotgun (WGS) entry which is preliminary data.</text>
</comment>
<evidence type="ECO:0000313" key="3">
    <source>
        <dbReference type="Proteomes" id="UP001604277"/>
    </source>
</evidence>
<feature type="region of interest" description="Disordered" evidence="1">
    <location>
        <begin position="79"/>
        <end position="109"/>
    </location>
</feature>
<organism evidence="2 3">
    <name type="scientific">Forsythia ovata</name>
    <dbReference type="NCBI Taxonomy" id="205694"/>
    <lineage>
        <taxon>Eukaryota</taxon>
        <taxon>Viridiplantae</taxon>
        <taxon>Streptophyta</taxon>
        <taxon>Embryophyta</taxon>
        <taxon>Tracheophyta</taxon>
        <taxon>Spermatophyta</taxon>
        <taxon>Magnoliopsida</taxon>
        <taxon>eudicotyledons</taxon>
        <taxon>Gunneridae</taxon>
        <taxon>Pentapetalae</taxon>
        <taxon>asterids</taxon>
        <taxon>lamiids</taxon>
        <taxon>Lamiales</taxon>
        <taxon>Oleaceae</taxon>
        <taxon>Forsythieae</taxon>
        <taxon>Forsythia</taxon>
    </lineage>
</organism>
<proteinExistence type="predicted"/>
<reference evidence="3" key="1">
    <citation type="submission" date="2024-07" db="EMBL/GenBank/DDBJ databases">
        <title>Two chromosome-level genome assemblies of Korean endemic species Abeliophyllum distichum and Forsythia ovata (Oleaceae).</title>
        <authorList>
            <person name="Jang H."/>
        </authorList>
    </citation>
    <scope>NUCLEOTIDE SEQUENCE [LARGE SCALE GENOMIC DNA]</scope>
</reference>
<sequence>MPSCWYALCHVAKVTRVTTCVLCGISHLKDDVDIVKWSIMCQNNRRHSLPSAAATVTASRHCPPPPPPSAREVKSTLSPIIRHGNPPKPTPFEPHSKGHFMKVPLGLSK</sequence>
<dbReference type="EMBL" id="JBFOLJ010000008">
    <property type="protein sequence ID" value="KAL2514837.1"/>
    <property type="molecule type" value="Genomic_DNA"/>
</dbReference>
<evidence type="ECO:0000256" key="1">
    <source>
        <dbReference type="SAM" id="MobiDB-lite"/>
    </source>
</evidence>
<accession>A0ABD1TQ65</accession>
<protein>
    <submittedName>
        <fullName evidence="2">Uncharacterized protein</fullName>
    </submittedName>
</protein>
<keyword evidence="3" id="KW-1185">Reference proteome</keyword>
<dbReference type="Proteomes" id="UP001604277">
    <property type="component" value="Unassembled WGS sequence"/>
</dbReference>
<gene>
    <name evidence="2" type="ORF">Fot_28808</name>
</gene>
<dbReference type="AlphaFoldDB" id="A0ABD1TQ65"/>
<evidence type="ECO:0000313" key="2">
    <source>
        <dbReference type="EMBL" id="KAL2514837.1"/>
    </source>
</evidence>